<evidence type="ECO:0000313" key="2">
    <source>
        <dbReference type="EMBL" id="KAA1065246.1"/>
    </source>
</evidence>
<feature type="compositionally biased region" description="Pro residues" evidence="1">
    <location>
        <begin position="547"/>
        <end position="557"/>
    </location>
</feature>
<reference evidence="4 5" key="1">
    <citation type="submission" date="2019-05" db="EMBL/GenBank/DDBJ databases">
        <title>Emergence of the Ug99 lineage of the wheat stem rust pathogen through somatic hybridization.</title>
        <authorList>
            <person name="Li F."/>
            <person name="Upadhyaya N.M."/>
            <person name="Sperschneider J."/>
            <person name="Matny O."/>
            <person name="Nguyen-Phuc H."/>
            <person name="Mago R."/>
            <person name="Raley C."/>
            <person name="Miller M.E."/>
            <person name="Silverstein K.A.T."/>
            <person name="Henningsen E."/>
            <person name="Hirsch C.D."/>
            <person name="Visser B."/>
            <person name="Pretorius Z.A."/>
            <person name="Steffenson B.J."/>
            <person name="Schwessinger B."/>
            <person name="Dodds P.N."/>
            <person name="Figueroa M."/>
        </authorList>
    </citation>
    <scope>NUCLEOTIDE SEQUENCE [LARGE SCALE GENOMIC DNA]</scope>
    <source>
        <strain evidence="3">21-0</strain>
        <strain evidence="2 5">Ug99</strain>
    </source>
</reference>
<feature type="compositionally biased region" description="Basic and acidic residues" evidence="1">
    <location>
        <begin position="396"/>
        <end position="419"/>
    </location>
</feature>
<dbReference type="OrthoDB" id="422106at2759"/>
<protein>
    <submittedName>
        <fullName evidence="2">Uncharacterized protein</fullName>
    </submittedName>
</protein>
<comment type="caution">
    <text evidence="2">The sequence shown here is derived from an EMBL/GenBank/DDBJ whole genome shotgun (WGS) entry which is preliminary data.</text>
</comment>
<feature type="region of interest" description="Disordered" evidence="1">
    <location>
        <begin position="396"/>
        <end position="577"/>
    </location>
</feature>
<feature type="compositionally biased region" description="Polar residues" evidence="1">
    <location>
        <begin position="98"/>
        <end position="117"/>
    </location>
</feature>
<dbReference type="EMBL" id="VDEP01000511">
    <property type="protein sequence ID" value="KAA1065246.1"/>
    <property type="molecule type" value="Genomic_DNA"/>
</dbReference>
<organism evidence="2 5">
    <name type="scientific">Puccinia graminis f. sp. tritici</name>
    <dbReference type="NCBI Taxonomy" id="56615"/>
    <lineage>
        <taxon>Eukaryota</taxon>
        <taxon>Fungi</taxon>
        <taxon>Dikarya</taxon>
        <taxon>Basidiomycota</taxon>
        <taxon>Pucciniomycotina</taxon>
        <taxon>Pucciniomycetes</taxon>
        <taxon>Pucciniales</taxon>
        <taxon>Pucciniaceae</taxon>
        <taxon>Puccinia</taxon>
    </lineage>
</organism>
<dbReference type="AlphaFoldDB" id="A0A5B0LMH0"/>
<evidence type="ECO:0000256" key="1">
    <source>
        <dbReference type="SAM" id="MobiDB-lite"/>
    </source>
</evidence>
<sequence length="577" mass="64132">MDPGEPLAPQCTLLPHHSTPPSTIFPHPPSPNSRKDTSKRGVTNNFGQKLTMDNHEPDQTSLSFRDFPAHPNGQVRRKLYKPSADLQFDLEMARRSSKINGDNQVNGTSEQSNPTETVKSEPIEFGLISQHPGIDEEILEKLAIPPPLKYQLGLQRELRPRAIFIYNRSIALLKTDQIISHVLQLLAGRKAIFKHLEWVDDFSCVLEFASDTDAIEGFTGLLVRPDEVEGENGLPEAFAYLSSQESSDEVYAAAYEFVCTHRPAKPFPECLFEVNPKNKFHHPTQPEQLIPFVRFATNADVKDSRARKQSMFYALNGVGAGQEGVLSEQAGSIGSRRKPSLVRPLPPDIINASLPLAARLVKPLPKTAPKAKQPRPKVGVLDDELARFMSKAIEVKPSIDRPNRKREREEESIEEDKQGEAGAELELEAKPTPSRKRRMPSPSAMKPSVELLPDRPGTCGGNLRDEVFSSEKLVTDFQDVKPKPKATDDQDAPRESEEQSTMDGQKLTEGLFDRPIPEGGAEPIEQDADADQKMIDIGNPSQLVEPPKQPTPPLPRVPKPEPKTRGGRWGPLFSRLC</sequence>
<proteinExistence type="predicted"/>
<dbReference type="EMBL" id="VSWC01000079">
    <property type="protein sequence ID" value="KAA1094945.1"/>
    <property type="molecule type" value="Genomic_DNA"/>
</dbReference>
<dbReference type="Proteomes" id="UP000325313">
    <property type="component" value="Unassembled WGS sequence"/>
</dbReference>
<accession>A0A5B0LMH0</accession>
<evidence type="ECO:0000313" key="5">
    <source>
        <dbReference type="Proteomes" id="UP000325313"/>
    </source>
</evidence>
<evidence type="ECO:0000313" key="4">
    <source>
        <dbReference type="Proteomes" id="UP000324748"/>
    </source>
</evidence>
<feature type="compositionally biased region" description="Basic and acidic residues" evidence="1">
    <location>
        <begin position="478"/>
        <end position="497"/>
    </location>
</feature>
<gene>
    <name evidence="3" type="ORF">PGT21_033173</name>
    <name evidence="2" type="ORF">PGTUg99_010251</name>
</gene>
<feature type="region of interest" description="Disordered" evidence="1">
    <location>
        <begin position="97"/>
        <end position="119"/>
    </location>
</feature>
<keyword evidence="4" id="KW-1185">Reference proteome</keyword>
<feature type="compositionally biased region" description="Low complexity" evidence="1">
    <location>
        <begin position="15"/>
        <end position="25"/>
    </location>
</feature>
<name>A0A5B0LMH0_PUCGR</name>
<evidence type="ECO:0000313" key="3">
    <source>
        <dbReference type="EMBL" id="KAA1094945.1"/>
    </source>
</evidence>
<dbReference type="Proteomes" id="UP000324748">
    <property type="component" value="Unassembled WGS sequence"/>
</dbReference>
<feature type="region of interest" description="Disordered" evidence="1">
    <location>
        <begin position="1"/>
        <end position="75"/>
    </location>
</feature>